<protein>
    <submittedName>
        <fullName evidence="2">Uncharacterized protein</fullName>
    </submittedName>
</protein>
<evidence type="ECO:0000313" key="2">
    <source>
        <dbReference type="EMBL" id="KOG00882.1"/>
    </source>
</evidence>
<dbReference type="KEGG" id="obi:106877887"/>
<evidence type="ECO:0000256" key="1">
    <source>
        <dbReference type="SAM" id="SignalP"/>
    </source>
</evidence>
<sequence length="327" mass="37516">MKNQRILITFLGMLYFITVTSNSVVDIDSLVNSDSVDLESIAQSHMESIDHLDEAAVEKTKVNGANGISTIGDVLEAIRVGFNINYTVSNTSERIPYHTSLAAQYGTLTSESLKTIDRKLKVMIAGTNRLMKKLQMRDEYKDNEIPFEEYLGVMNQNVLIKEMEGSKYRNSDYLTFQETNWFKFDGSPEQDKIYQVEAWFANLINDMDVLTDTEINIIDFANIVAATGAAVKDFFSVFVAADNIERSIVDVGILRYPDIERPFFKLFRIKLRAYRKCFRVMATQNDESGIKGDYDTVSFVPRRKFMRQLRRDVMDQAVQEAESMFDF</sequence>
<gene>
    <name evidence="2" type="ORF">OCBIM_22026521mg</name>
</gene>
<dbReference type="EMBL" id="KQ415698">
    <property type="protein sequence ID" value="KOG00882.1"/>
    <property type="molecule type" value="Genomic_DNA"/>
</dbReference>
<proteinExistence type="predicted"/>
<dbReference type="AlphaFoldDB" id="A0A0L8IHA9"/>
<dbReference type="OrthoDB" id="2735833at2759"/>
<keyword evidence="1" id="KW-0732">Signal</keyword>
<organism evidence="2">
    <name type="scientific">Octopus bimaculoides</name>
    <name type="common">California two-spotted octopus</name>
    <dbReference type="NCBI Taxonomy" id="37653"/>
    <lineage>
        <taxon>Eukaryota</taxon>
        <taxon>Metazoa</taxon>
        <taxon>Spiralia</taxon>
        <taxon>Lophotrochozoa</taxon>
        <taxon>Mollusca</taxon>
        <taxon>Cephalopoda</taxon>
        <taxon>Coleoidea</taxon>
        <taxon>Octopodiformes</taxon>
        <taxon>Octopoda</taxon>
        <taxon>Incirrata</taxon>
        <taxon>Octopodidae</taxon>
        <taxon>Octopus</taxon>
    </lineage>
</organism>
<accession>A0A0L8IHA9</accession>
<reference evidence="2" key="1">
    <citation type="submission" date="2015-07" db="EMBL/GenBank/DDBJ databases">
        <title>MeaNS - Measles Nucleotide Surveillance Program.</title>
        <authorList>
            <person name="Tran T."/>
            <person name="Druce J."/>
        </authorList>
    </citation>
    <scope>NUCLEOTIDE SEQUENCE</scope>
    <source>
        <strain evidence="2">UCB-OBI-ISO-001</strain>
        <tissue evidence="2">Gonad</tissue>
    </source>
</reference>
<name>A0A0L8IHA9_OCTBM</name>
<feature type="signal peptide" evidence="1">
    <location>
        <begin position="1"/>
        <end position="22"/>
    </location>
</feature>
<feature type="chain" id="PRO_5005584405" evidence="1">
    <location>
        <begin position="23"/>
        <end position="327"/>
    </location>
</feature>